<dbReference type="Proteomes" id="UP001556098">
    <property type="component" value="Unassembled WGS sequence"/>
</dbReference>
<dbReference type="EMBL" id="JBFNXX010000004">
    <property type="protein sequence ID" value="MEW9919192.1"/>
    <property type="molecule type" value="Genomic_DNA"/>
</dbReference>
<dbReference type="InterPro" id="IPR018912">
    <property type="entry name" value="DUF2478"/>
</dbReference>
<organism evidence="1 2">
    <name type="scientific">Sulfitobacter sediminis</name>
    <dbReference type="NCBI Taxonomy" id="3234186"/>
    <lineage>
        <taxon>Bacteria</taxon>
        <taxon>Pseudomonadati</taxon>
        <taxon>Pseudomonadota</taxon>
        <taxon>Alphaproteobacteria</taxon>
        <taxon>Rhodobacterales</taxon>
        <taxon>Roseobacteraceae</taxon>
        <taxon>Sulfitobacter</taxon>
    </lineage>
</organism>
<name>A0ABV3RJR0_9RHOB</name>
<dbReference type="RefSeq" id="WP_367876900.1">
    <property type="nucleotide sequence ID" value="NZ_JBFNXX010000004.1"/>
</dbReference>
<reference evidence="1 2" key="1">
    <citation type="submission" date="2024-07" db="EMBL/GenBank/DDBJ databases">
        <title>Marimonas sp.nov., isolated from tidal-flat sediment.</title>
        <authorList>
            <person name="Jayan J.N."/>
            <person name="Lee S.S."/>
        </authorList>
    </citation>
    <scope>NUCLEOTIDE SEQUENCE [LARGE SCALE GENOMIC DNA]</scope>
    <source>
        <strain evidence="1 2">MJW-29</strain>
    </source>
</reference>
<evidence type="ECO:0000313" key="2">
    <source>
        <dbReference type="Proteomes" id="UP001556098"/>
    </source>
</evidence>
<dbReference type="Pfam" id="PF10649">
    <property type="entry name" value="DUF2478"/>
    <property type="match status" value="1"/>
</dbReference>
<proteinExistence type="predicted"/>
<accession>A0ABV3RJR0</accession>
<sequence>MKIGYTYASGRGDTDLLLYRFAMSLCADGYRPVGTVQMNEMCKQTGRCDMDVKVLPDGPVIRISQALGPGSTGCRLLPSALEESVGEVAARLTREADLLIINKFGKQEADGHGFRPLIGAALELGVPVIVGLSHLNQQAFFDFAEDFAEELAPDEAALRSWFERELAAIRGESQPPAATLDAS</sequence>
<protein>
    <submittedName>
        <fullName evidence="1">DUF2478 domain-containing protein</fullName>
    </submittedName>
</protein>
<evidence type="ECO:0000313" key="1">
    <source>
        <dbReference type="EMBL" id="MEW9919192.1"/>
    </source>
</evidence>
<comment type="caution">
    <text evidence="1">The sequence shown here is derived from an EMBL/GenBank/DDBJ whole genome shotgun (WGS) entry which is preliminary data.</text>
</comment>
<gene>
    <name evidence="1" type="ORF">AB2B41_06235</name>
</gene>
<keyword evidence="2" id="KW-1185">Reference proteome</keyword>